<proteinExistence type="predicted"/>
<sequence length="19" mass="2201">MHRPHQARRPRSSPSSSRA</sequence>
<evidence type="ECO:0000313" key="1">
    <source>
        <dbReference type="EMBL" id="JAD74408.1"/>
    </source>
</evidence>
<dbReference type="AlphaFoldDB" id="A0A0A9Q3L3"/>
<reference evidence="1" key="1">
    <citation type="submission" date="2014-09" db="EMBL/GenBank/DDBJ databases">
        <authorList>
            <person name="Magalhaes I.L.F."/>
            <person name="Oliveira U."/>
            <person name="Santos F.R."/>
            <person name="Vidigal T.H.D.A."/>
            <person name="Brescovit A.D."/>
            <person name="Santos A.J."/>
        </authorList>
    </citation>
    <scope>NUCLEOTIDE SEQUENCE</scope>
    <source>
        <tissue evidence="1">Shoot tissue taken approximately 20 cm above the soil surface</tissue>
    </source>
</reference>
<accession>A0A0A9Q3L3</accession>
<protein>
    <submittedName>
        <fullName evidence="1">Uncharacterized protein</fullName>
    </submittedName>
</protein>
<reference evidence="1" key="2">
    <citation type="journal article" date="2015" name="Data Brief">
        <title>Shoot transcriptome of the giant reed, Arundo donax.</title>
        <authorList>
            <person name="Barrero R.A."/>
            <person name="Guerrero F.D."/>
            <person name="Moolhuijzen P."/>
            <person name="Goolsby J.A."/>
            <person name="Tidwell J."/>
            <person name="Bellgard S.E."/>
            <person name="Bellgard M.I."/>
        </authorList>
    </citation>
    <scope>NUCLEOTIDE SEQUENCE</scope>
    <source>
        <tissue evidence="1">Shoot tissue taken approximately 20 cm above the soil surface</tissue>
    </source>
</reference>
<organism evidence="1">
    <name type="scientific">Arundo donax</name>
    <name type="common">Giant reed</name>
    <name type="synonym">Donax arundinaceus</name>
    <dbReference type="NCBI Taxonomy" id="35708"/>
    <lineage>
        <taxon>Eukaryota</taxon>
        <taxon>Viridiplantae</taxon>
        <taxon>Streptophyta</taxon>
        <taxon>Embryophyta</taxon>
        <taxon>Tracheophyta</taxon>
        <taxon>Spermatophyta</taxon>
        <taxon>Magnoliopsida</taxon>
        <taxon>Liliopsida</taxon>
        <taxon>Poales</taxon>
        <taxon>Poaceae</taxon>
        <taxon>PACMAD clade</taxon>
        <taxon>Arundinoideae</taxon>
        <taxon>Arundineae</taxon>
        <taxon>Arundo</taxon>
    </lineage>
</organism>
<name>A0A0A9Q3L3_ARUDO</name>
<dbReference type="EMBL" id="GBRH01223487">
    <property type="protein sequence ID" value="JAD74408.1"/>
    <property type="molecule type" value="Transcribed_RNA"/>
</dbReference>